<dbReference type="HOGENOM" id="CLU_3147194_0_0_1"/>
<evidence type="ECO:0000313" key="2">
    <source>
        <dbReference type="Proteomes" id="UP000054477"/>
    </source>
</evidence>
<dbReference type="AlphaFoldDB" id="A0A0C9XUP7"/>
<feature type="non-terminal residue" evidence="1">
    <location>
        <position position="1"/>
    </location>
</feature>
<reference evidence="2" key="2">
    <citation type="submission" date="2015-01" db="EMBL/GenBank/DDBJ databases">
        <title>Evolutionary Origins and Diversification of the Mycorrhizal Mutualists.</title>
        <authorList>
            <consortium name="DOE Joint Genome Institute"/>
            <consortium name="Mycorrhizal Genomics Consortium"/>
            <person name="Kohler A."/>
            <person name="Kuo A."/>
            <person name="Nagy L.G."/>
            <person name="Floudas D."/>
            <person name="Copeland A."/>
            <person name="Barry K.W."/>
            <person name="Cichocki N."/>
            <person name="Veneault-Fourrey C."/>
            <person name="LaButti K."/>
            <person name="Lindquist E.A."/>
            <person name="Lipzen A."/>
            <person name="Lundell T."/>
            <person name="Morin E."/>
            <person name="Murat C."/>
            <person name="Riley R."/>
            <person name="Ohm R."/>
            <person name="Sun H."/>
            <person name="Tunlid A."/>
            <person name="Henrissat B."/>
            <person name="Grigoriev I.V."/>
            <person name="Hibbett D.S."/>
            <person name="Martin F."/>
        </authorList>
    </citation>
    <scope>NUCLEOTIDE SEQUENCE [LARGE SCALE GENOMIC DNA]</scope>
    <source>
        <strain evidence="2">LaAM-08-1</strain>
    </source>
</reference>
<keyword evidence="2" id="KW-1185">Reference proteome</keyword>
<name>A0A0C9XUP7_9AGAR</name>
<gene>
    <name evidence="1" type="ORF">K443DRAFT_161929</name>
</gene>
<evidence type="ECO:0000313" key="1">
    <source>
        <dbReference type="EMBL" id="KIJ99657.1"/>
    </source>
</evidence>
<protein>
    <submittedName>
        <fullName evidence="1">Uncharacterized protein</fullName>
    </submittedName>
</protein>
<accession>A0A0C9XUP7</accession>
<dbReference type="EMBL" id="KN838642">
    <property type="protein sequence ID" value="KIJ99657.1"/>
    <property type="molecule type" value="Genomic_DNA"/>
</dbReference>
<sequence>NWVTFRNTNCLDFNKSTRSRVLSRDAVSTKGSMLMGALVDDQLQTLICS</sequence>
<reference evidence="1 2" key="1">
    <citation type="submission" date="2014-04" db="EMBL/GenBank/DDBJ databases">
        <authorList>
            <consortium name="DOE Joint Genome Institute"/>
            <person name="Kuo A."/>
            <person name="Kohler A."/>
            <person name="Nagy L.G."/>
            <person name="Floudas D."/>
            <person name="Copeland A."/>
            <person name="Barry K.W."/>
            <person name="Cichocki N."/>
            <person name="Veneault-Fourrey C."/>
            <person name="LaButti K."/>
            <person name="Lindquist E.A."/>
            <person name="Lipzen A."/>
            <person name="Lundell T."/>
            <person name="Morin E."/>
            <person name="Murat C."/>
            <person name="Sun H."/>
            <person name="Tunlid A."/>
            <person name="Henrissat B."/>
            <person name="Grigoriev I.V."/>
            <person name="Hibbett D.S."/>
            <person name="Martin F."/>
            <person name="Nordberg H.P."/>
            <person name="Cantor M.N."/>
            <person name="Hua S.X."/>
        </authorList>
    </citation>
    <scope>NUCLEOTIDE SEQUENCE [LARGE SCALE GENOMIC DNA]</scope>
    <source>
        <strain evidence="1 2">LaAM-08-1</strain>
    </source>
</reference>
<dbReference type="Proteomes" id="UP000054477">
    <property type="component" value="Unassembled WGS sequence"/>
</dbReference>
<proteinExistence type="predicted"/>
<organism evidence="1 2">
    <name type="scientific">Laccaria amethystina LaAM-08-1</name>
    <dbReference type="NCBI Taxonomy" id="1095629"/>
    <lineage>
        <taxon>Eukaryota</taxon>
        <taxon>Fungi</taxon>
        <taxon>Dikarya</taxon>
        <taxon>Basidiomycota</taxon>
        <taxon>Agaricomycotina</taxon>
        <taxon>Agaricomycetes</taxon>
        <taxon>Agaricomycetidae</taxon>
        <taxon>Agaricales</taxon>
        <taxon>Agaricineae</taxon>
        <taxon>Hydnangiaceae</taxon>
        <taxon>Laccaria</taxon>
    </lineage>
</organism>